<feature type="compositionally biased region" description="Polar residues" evidence="1">
    <location>
        <begin position="191"/>
        <end position="211"/>
    </location>
</feature>
<dbReference type="Proteomes" id="UP001196413">
    <property type="component" value="Unassembled WGS sequence"/>
</dbReference>
<evidence type="ECO:0000256" key="1">
    <source>
        <dbReference type="SAM" id="MobiDB-lite"/>
    </source>
</evidence>
<comment type="caution">
    <text evidence="2">The sequence shown here is derived from an EMBL/GenBank/DDBJ whole genome shotgun (WGS) entry which is preliminary data.</text>
</comment>
<keyword evidence="3" id="KW-1185">Reference proteome</keyword>
<dbReference type="PANTHER" id="PTHR16206:SF18">
    <property type="entry name" value="TARGET OF ERK KINASE MPK-1"/>
    <property type="match status" value="1"/>
</dbReference>
<feature type="region of interest" description="Disordered" evidence="1">
    <location>
        <begin position="1"/>
        <end position="34"/>
    </location>
</feature>
<dbReference type="PANTHER" id="PTHR16206">
    <property type="entry name" value="DEP DOMAIN-CONTAINING"/>
    <property type="match status" value="1"/>
</dbReference>
<evidence type="ECO:0008006" key="4">
    <source>
        <dbReference type="Google" id="ProtNLM"/>
    </source>
</evidence>
<reference evidence="2" key="1">
    <citation type="submission" date="2021-06" db="EMBL/GenBank/DDBJ databases">
        <title>Parelaphostrongylus tenuis whole genome reference sequence.</title>
        <authorList>
            <person name="Garwood T.J."/>
            <person name="Larsen P.A."/>
            <person name="Fountain-Jones N.M."/>
            <person name="Garbe J.R."/>
            <person name="Macchietto M.G."/>
            <person name="Kania S.A."/>
            <person name="Gerhold R.W."/>
            <person name="Richards J.E."/>
            <person name="Wolf T.M."/>
        </authorList>
    </citation>
    <scope>NUCLEOTIDE SEQUENCE</scope>
    <source>
        <strain evidence="2">MNPRO001-30</strain>
        <tissue evidence="2">Meninges</tissue>
    </source>
</reference>
<evidence type="ECO:0000313" key="2">
    <source>
        <dbReference type="EMBL" id="KAJ1346851.1"/>
    </source>
</evidence>
<sequence>MITRRRLSTSNDSASSSVQPSCPPPPKPPRGCLRSEPVRIEPLRISMPNDENHHRPEMASPGLSSRAFSTTKKYQKMKDYFRHVVQKREDCMISGSDAVSVLEEYLQANSEQFSSSAINRENALKVLEIWMRENVIRPINSSVKESSPPPFSDSKKVMYTMNPDQDHRLYISSTPLSSIRQIERKPSRTNSFKRFFSPSRTKNADDNTSLCNVPIGPSRLTVQQSSTTTEDQQVKQQSSRLSSLFNLTSRLLSTENRSINEEAELHDAALSRLLTIVDIPVLDDLVAMPGQPMKGASILSTILSKIGFGGVTAENPSKDEEMDDLLLSTPLIRPVLPWFQLARICAPSLYFQSSGKPSKMEIHNWAKLALKAVSERYALITNRGSSPLIPTEFAPILDAIVKQLLGKNQKKTMLALLYLCLMIPQQLRDHLSNVIQFLEQTMGTDVFVSLRNPYYLGKKGDNENFEVVLNELRCFIFPQTIEKSDQNRLIELLILMRKEGSLGKLPDELLTDLRTLKANKGNGVMPFRFCANGTSNKDFDADTEVAQTLMAIIDDSRISLAEKQKKCELFKQHHPSIYRKYFAHLSW</sequence>
<proteinExistence type="predicted"/>
<accession>A0AAD5MDA0</accession>
<dbReference type="AlphaFoldDB" id="A0AAD5MDA0"/>
<evidence type="ECO:0000313" key="3">
    <source>
        <dbReference type="Proteomes" id="UP001196413"/>
    </source>
</evidence>
<feature type="region of interest" description="Disordered" evidence="1">
    <location>
        <begin position="191"/>
        <end position="217"/>
    </location>
</feature>
<organism evidence="2 3">
    <name type="scientific">Parelaphostrongylus tenuis</name>
    <name type="common">Meningeal worm</name>
    <dbReference type="NCBI Taxonomy" id="148309"/>
    <lineage>
        <taxon>Eukaryota</taxon>
        <taxon>Metazoa</taxon>
        <taxon>Ecdysozoa</taxon>
        <taxon>Nematoda</taxon>
        <taxon>Chromadorea</taxon>
        <taxon>Rhabditida</taxon>
        <taxon>Rhabditina</taxon>
        <taxon>Rhabditomorpha</taxon>
        <taxon>Strongyloidea</taxon>
        <taxon>Metastrongylidae</taxon>
        <taxon>Parelaphostrongylus</taxon>
    </lineage>
</organism>
<name>A0AAD5MDA0_PARTN</name>
<dbReference type="EMBL" id="JAHQIW010000233">
    <property type="protein sequence ID" value="KAJ1346851.1"/>
    <property type="molecule type" value="Genomic_DNA"/>
</dbReference>
<dbReference type="InterPro" id="IPR036388">
    <property type="entry name" value="WH-like_DNA-bd_sf"/>
</dbReference>
<protein>
    <recommendedName>
        <fullName evidence="4">DEP domain-containing protein</fullName>
    </recommendedName>
</protein>
<dbReference type="Gene3D" id="1.10.10.10">
    <property type="entry name" value="Winged helix-like DNA-binding domain superfamily/Winged helix DNA-binding domain"/>
    <property type="match status" value="1"/>
</dbReference>
<gene>
    <name evidence="2" type="ORF">KIN20_001761</name>
</gene>